<dbReference type="OrthoDB" id="214050at2"/>
<dbReference type="RefSeq" id="WP_145196974.1">
    <property type="nucleotide sequence ID" value="NZ_CP036267.1"/>
</dbReference>
<reference evidence="2 3" key="1">
    <citation type="submission" date="2019-02" db="EMBL/GenBank/DDBJ databases">
        <title>Deep-cultivation of Planctomycetes and their phenomic and genomic characterization uncovers novel biology.</title>
        <authorList>
            <person name="Wiegand S."/>
            <person name="Jogler M."/>
            <person name="Boedeker C."/>
            <person name="Pinto D."/>
            <person name="Vollmers J."/>
            <person name="Rivas-Marin E."/>
            <person name="Kohn T."/>
            <person name="Peeters S.H."/>
            <person name="Heuer A."/>
            <person name="Rast P."/>
            <person name="Oberbeckmann S."/>
            <person name="Bunk B."/>
            <person name="Jeske O."/>
            <person name="Meyerdierks A."/>
            <person name="Storesund J.E."/>
            <person name="Kallscheuer N."/>
            <person name="Luecker S."/>
            <person name="Lage O.M."/>
            <person name="Pohl T."/>
            <person name="Merkel B.J."/>
            <person name="Hornburger P."/>
            <person name="Mueller R.-W."/>
            <person name="Bruemmer F."/>
            <person name="Labrenz M."/>
            <person name="Spormann A.M."/>
            <person name="Op den Camp H."/>
            <person name="Overmann J."/>
            <person name="Amann R."/>
            <person name="Jetten M.S.M."/>
            <person name="Mascher T."/>
            <person name="Medema M.H."/>
            <person name="Devos D.P."/>
            <person name="Kaster A.-K."/>
            <person name="Ovreas L."/>
            <person name="Rohde M."/>
            <person name="Galperin M.Y."/>
            <person name="Jogler C."/>
        </authorList>
    </citation>
    <scope>NUCLEOTIDE SEQUENCE [LARGE SCALE GENOMIC DNA]</scope>
    <source>
        <strain evidence="2 3">Mal48</strain>
    </source>
</reference>
<protein>
    <submittedName>
        <fullName evidence="2">BON domain protein</fullName>
    </submittedName>
</protein>
<dbReference type="Proteomes" id="UP000315724">
    <property type="component" value="Chromosome"/>
</dbReference>
<dbReference type="Gene3D" id="3.30.1340.30">
    <property type="match status" value="1"/>
</dbReference>
<dbReference type="KEGG" id="tpol:Mal48_12340"/>
<dbReference type="Pfam" id="PF04972">
    <property type="entry name" value="BON"/>
    <property type="match status" value="1"/>
</dbReference>
<dbReference type="InterPro" id="IPR007055">
    <property type="entry name" value="BON_dom"/>
</dbReference>
<proteinExistence type="predicted"/>
<evidence type="ECO:0000313" key="3">
    <source>
        <dbReference type="Proteomes" id="UP000315724"/>
    </source>
</evidence>
<evidence type="ECO:0000313" key="2">
    <source>
        <dbReference type="EMBL" id="QDT31995.1"/>
    </source>
</evidence>
<dbReference type="PROSITE" id="PS50914">
    <property type="entry name" value="BON"/>
    <property type="match status" value="1"/>
</dbReference>
<sequence>MIRSCFESNCGEDQHIEETVQKQLFEIRRFSQSEISVDVAMGQVVLRGNVSSWYRKQLAQETVFAITGVHSVQNLITVRTQ</sequence>
<name>A0A517QK55_9PLAN</name>
<keyword evidence="3" id="KW-1185">Reference proteome</keyword>
<accession>A0A517QK55</accession>
<feature type="domain" description="BON" evidence="1">
    <location>
        <begin position="12"/>
        <end position="80"/>
    </location>
</feature>
<gene>
    <name evidence="2" type="ORF">Mal48_12340</name>
</gene>
<evidence type="ECO:0000259" key="1">
    <source>
        <dbReference type="PROSITE" id="PS50914"/>
    </source>
</evidence>
<dbReference type="AlphaFoldDB" id="A0A517QK55"/>
<organism evidence="2 3">
    <name type="scientific">Thalassoglobus polymorphus</name>
    <dbReference type="NCBI Taxonomy" id="2527994"/>
    <lineage>
        <taxon>Bacteria</taxon>
        <taxon>Pseudomonadati</taxon>
        <taxon>Planctomycetota</taxon>
        <taxon>Planctomycetia</taxon>
        <taxon>Planctomycetales</taxon>
        <taxon>Planctomycetaceae</taxon>
        <taxon>Thalassoglobus</taxon>
    </lineage>
</organism>
<dbReference type="EMBL" id="CP036267">
    <property type="protein sequence ID" value="QDT31995.1"/>
    <property type="molecule type" value="Genomic_DNA"/>
</dbReference>